<dbReference type="Pfam" id="PF00722">
    <property type="entry name" value="Glyco_hydro_16"/>
    <property type="match status" value="1"/>
</dbReference>
<organism evidence="4 5">
    <name type="scientific">Duganella alba</name>
    <dbReference type="NCBI Taxonomy" id="2666081"/>
    <lineage>
        <taxon>Bacteria</taxon>
        <taxon>Pseudomonadati</taxon>
        <taxon>Pseudomonadota</taxon>
        <taxon>Betaproteobacteria</taxon>
        <taxon>Burkholderiales</taxon>
        <taxon>Oxalobacteraceae</taxon>
        <taxon>Telluria group</taxon>
        <taxon>Duganella</taxon>
    </lineage>
</organism>
<feature type="domain" description="GH16" evidence="3">
    <location>
        <begin position="62"/>
        <end position="336"/>
    </location>
</feature>
<dbReference type="GO" id="GO:0004553">
    <property type="term" value="F:hydrolase activity, hydrolyzing O-glycosyl compounds"/>
    <property type="evidence" value="ECO:0007669"/>
    <property type="project" value="InterPro"/>
</dbReference>
<dbReference type="AlphaFoldDB" id="A0A6L5QNQ4"/>
<evidence type="ECO:0000256" key="1">
    <source>
        <dbReference type="ARBA" id="ARBA00006865"/>
    </source>
</evidence>
<dbReference type="InterPro" id="IPR050546">
    <property type="entry name" value="Glycosyl_Hydrlase_16"/>
</dbReference>
<gene>
    <name evidence="4" type="ORF">GJ697_24500</name>
</gene>
<comment type="caution">
    <text evidence="4">The sequence shown here is derived from an EMBL/GenBank/DDBJ whole genome shotgun (WGS) entry which is preliminary data.</text>
</comment>
<dbReference type="Gene3D" id="2.60.120.200">
    <property type="match status" value="1"/>
</dbReference>
<feature type="chain" id="PRO_5026698811" evidence="2">
    <location>
        <begin position="26"/>
        <end position="352"/>
    </location>
</feature>
<dbReference type="PROSITE" id="PS51762">
    <property type="entry name" value="GH16_2"/>
    <property type="match status" value="1"/>
</dbReference>
<evidence type="ECO:0000313" key="5">
    <source>
        <dbReference type="Proteomes" id="UP000481037"/>
    </source>
</evidence>
<sequence length="352" mass="38497">MIRSTRPRHLAAPLWARLVLSAGFAAVPVVTSAQIAYTPTYYAGTIALNVPTAAATTTCTNLPATAPTTPLTLKRTFFDGFDTLDQTQTPNRRWAPNYDGGYDTPTSTFLGYDWVVKRYQPTMSEQQIYVDSLYKGLAPTALGVNPFVVENGTLHIVAQRTPDNLKKVLSGFEYTSGLLTTRQSFSQRYGYFEARIKVPNGKPLLPAFWMKATNRFLAVELDVMEAPTHLPDVIQQSVHWSGVNGAAASSGCRTTYPKFSEDFHQYGALWMPDKIVYYIDRLPVGQIVTPPGMNQPMFMQLNLAVGGIWTGVATASTVMPAEMLVDAVAAYTVDGPNACGKQTDGTLMCPAK</sequence>
<proteinExistence type="inferred from homology"/>
<keyword evidence="2" id="KW-0732">Signal</keyword>
<dbReference type="InterPro" id="IPR013320">
    <property type="entry name" value="ConA-like_dom_sf"/>
</dbReference>
<dbReference type="EMBL" id="WKJM01000027">
    <property type="protein sequence ID" value="MRX10988.1"/>
    <property type="molecule type" value="Genomic_DNA"/>
</dbReference>
<keyword evidence="4" id="KW-0378">Hydrolase</keyword>
<dbReference type="PANTHER" id="PTHR10963:SF55">
    <property type="entry name" value="GLYCOSIDE HYDROLASE FAMILY 16 PROTEIN"/>
    <property type="match status" value="1"/>
</dbReference>
<evidence type="ECO:0000256" key="2">
    <source>
        <dbReference type="SAM" id="SignalP"/>
    </source>
</evidence>
<dbReference type="Proteomes" id="UP000481037">
    <property type="component" value="Unassembled WGS sequence"/>
</dbReference>
<keyword evidence="5" id="KW-1185">Reference proteome</keyword>
<dbReference type="GO" id="GO:0005975">
    <property type="term" value="P:carbohydrate metabolic process"/>
    <property type="evidence" value="ECO:0007669"/>
    <property type="project" value="InterPro"/>
</dbReference>
<dbReference type="PANTHER" id="PTHR10963">
    <property type="entry name" value="GLYCOSYL HYDROLASE-RELATED"/>
    <property type="match status" value="1"/>
</dbReference>
<dbReference type="RefSeq" id="WP_154369055.1">
    <property type="nucleotide sequence ID" value="NZ_WKJM01000027.1"/>
</dbReference>
<dbReference type="InterPro" id="IPR000757">
    <property type="entry name" value="Beta-glucanase-like"/>
</dbReference>
<evidence type="ECO:0000259" key="3">
    <source>
        <dbReference type="PROSITE" id="PS51762"/>
    </source>
</evidence>
<dbReference type="SUPFAM" id="SSF49899">
    <property type="entry name" value="Concanavalin A-like lectins/glucanases"/>
    <property type="match status" value="1"/>
</dbReference>
<reference evidence="4 5" key="1">
    <citation type="submission" date="2019-11" db="EMBL/GenBank/DDBJ databases">
        <title>Novel species isolated from a subtropical stream in China.</title>
        <authorList>
            <person name="Lu H."/>
        </authorList>
    </citation>
    <scope>NUCLEOTIDE SEQUENCE [LARGE SCALE GENOMIC DNA]</scope>
    <source>
        <strain evidence="4 5">FT25W</strain>
    </source>
</reference>
<dbReference type="CDD" id="cd08023">
    <property type="entry name" value="GH16_laminarinase_like"/>
    <property type="match status" value="1"/>
</dbReference>
<feature type="signal peptide" evidence="2">
    <location>
        <begin position="1"/>
        <end position="25"/>
    </location>
</feature>
<comment type="similarity">
    <text evidence="1">Belongs to the glycosyl hydrolase 16 family.</text>
</comment>
<name>A0A6L5QNQ4_9BURK</name>
<accession>A0A6L5QNQ4</accession>
<evidence type="ECO:0000313" key="4">
    <source>
        <dbReference type="EMBL" id="MRX10988.1"/>
    </source>
</evidence>
<protein>
    <submittedName>
        <fullName evidence="4">Family 16 glycosylhydrolase</fullName>
    </submittedName>
</protein>